<keyword evidence="1" id="KW-1133">Transmembrane helix</keyword>
<feature type="transmembrane region" description="Helical" evidence="1">
    <location>
        <begin position="43"/>
        <end position="64"/>
    </location>
</feature>
<dbReference type="EMBL" id="JAPHNL010000330">
    <property type="protein sequence ID" value="MCX3064026.1"/>
    <property type="molecule type" value="Genomic_DNA"/>
</dbReference>
<proteinExistence type="predicted"/>
<reference evidence="2" key="1">
    <citation type="submission" date="2022-10" db="EMBL/GenBank/DDBJ databases">
        <title>Streptomyces beihaiensis sp. nov., a chitin degrading actinobacterium, isolated from shrimp pond soil.</title>
        <authorList>
            <person name="Xie J."/>
            <person name="Shen N."/>
        </authorList>
    </citation>
    <scope>NUCLEOTIDE SEQUENCE</scope>
    <source>
        <strain evidence="2">GXMU-J5</strain>
    </source>
</reference>
<evidence type="ECO:0000256" key="1">
    <source>
        <dbReference type="SAM" id="Phobius"/>
    </source>
</evidence>
<feature type="transmembrane region" description="Helical" evidence="1">
    <location>
        <begin position="221"/>
        <end position="242"/>
    </location>
</feature>
<sequence length="252" mass="25451">MADTVSGSGASRARTRADRWARLGGPAAGVLLSVWVGENTGSLGVGLLSAIPAFGLCAVGGVLLGEYVTARPRGPVRTAGLAPRRVRDHVPPRLTAVLVVEAVLLVVLLGVTTALGSADDMGRAGRELSMTCSGVTEAYGPWPGSFYAGPVLASVALASLACGYALRRITRRAGEDQERRERASAITAAWGLAVSVPLAGAALTAAGALRGMSCDGAVGSVAVWVLLPVSAIALGTAVRCLVAASVPNRASR</sequence>
<evidence type="ECO:0000313" key="3">
    <source>
        <dbReference type="Proteomes" id="UP001163064"/>
    </source>
</evidence>
<comment type="caution">
    <text evidence="2">The sequence shown here is derived from an EMBL/GenBank/DDBJ whole genome shotgun (WGS) entry which is preliminary data.</text>
</comment>
<organism evidence="2 3">
    <name type="scientific">Streptomyces beihaiensis</name>
    <dbReference type="NCBI Taxonomy" id="2984495"/>
    <lineage>
        <taxon>Bacteria</taxon>
        <taxon>Bacillati</taxon>
        <taxon>Actinomycetota</taxon>
        <taxon>Actinomycetes</taxon>
        <taxon>Kitasatosporales</taxon>
        <taxon>Streptomycetaceae</taxon>
        <taxon>Streptomyces</taxon>
    </lineage>
</organism>
<dbReference type="RefSeq" id="WP_266605444.1">
    <property type="nucleotide sequence ID" value="NZ_JAPHNL010000330.1"/>
</dbReference>
<feature type="transmembrane region" description="Helical" evidence="1">
    <location>
        <begin position="94"/>
        <end position="115"/>
    </location>
</feature>
<gene>
    <name evidence="2" type="ORF">OFY01_30570</name>
</gene>
<accession>A0ABT3U3Z0</accession>
<keyword evidence="3" id="KW-1185">Reference proteome</keyword>
<name>A0ABT3U3Z0_9ACTN</name>
<keyword evidence="1" id="KW-0472">Membrane</keyword>
<evidence type="ECO:0008006" key="4">
    <source>
        <dbReference type="Google" id="ProtNLM"/>
    </source>
</evidence>
<feature type="transmembrane region" description="Helical" evidence="1">
    <location>
        <begin position="146"/>
        <end position="166"/>
    </location>
</feature>
<keyword evidence="1" id="KW-0812">Transmembrane</keyword>
<feature type="transmembrane region" description="Helical" evidence="1">
    <location>
        <begin position="187"/>
        <end position="209"/>
    </location>
</feature>
<dbReference type="Proteomes" id="UP001163064">
    <property type="component" value="Unassembled WGS sequence"/>
</dbReference>
<protein>
    <recommendedName>
        <fullName evidence="4">Integral membrane protein</fullName>
    </recommendedName>
</protein>
<evidence type="ECO:0000313" key="2">
    <source>
        <dbReference type="EMBL" id="MCX3064026.1"/>
    </source>
</evidence>
<feature type="transmembrane region" description="Helical" evidence="1">
    <location>
        <begin position="20"/>
        <end position="37"/>
    </location>
</feature>